<organism evidence="1 2">
    <name type="scientific">Streptomyces phage Bmoc</name>
    <dbReference type="NCBI Taxonomy" id="2725629"/>
    <lineage>
        <taxon>Viruses</taxon>
        <taxon>Duplodnaviria</taxon>
        <taxon>Heunggongvirae</taxon>
        <taxon>Uroviricota</taxon>
        <taxon>Caudoviricetes</taxon>
        <taxon>Stanwilliamsviridae</taxon>
        <taxon>Boydwoodruffvirinae</taxon>
        <taxon>Samistivirus</taxon>
        <taxon>Samistivirus bmoc</taxon>
    </lineage>
</organism>
<evidence type="ECO:0000313" key="2">
    <source>
        <dbReference type="Proteomes" id="UP000502409"/>
    </source>
</evidence>
<dbReference type="Proteomes" id="UP000502409">
    <property type="component" value="Genome"/>
</dbReference>
<reference evidence="1 2" key="1">
    <citation type="submission" date="2020-04" db="EMBL/GenBank/DDBJ databases">
        <authorList>
            <person name="Angtuaco S.E."/>
            <person name="Chung R.C."/>
            <person name="Hung A.H."/>
            <person name="Eghdamian A."/>
            <person name="Zhu L."/>
            <person name="Shaffer C.D."/>
            <person name="Weston-Hafer K.A."/>
            <person name="Garlena R.A."/>
            <person name="Russell D.A."/>
            <person name="Pope W.H."/>
            <person name="Jacobs-Sera D."/>
            <person name="Hatfull G.F."/>
        </authorList>
    </citation>
    <scope>NUCLEOTIDE SEQUENCE [LARGE SCALE GENOMIC DNA]</scope>
</reference>
<gene>
    <name evidence="1" type="primary">24</name>
    <name evidence="1" type="ORF">SEA_BMOC_24</name>
</gene>
<name>A0A6M3TAQ1_9CAUD</name>
<accession>A0A6M3TAQ1</accession>
<protein>
    <submittedName>
        <fullName evidence="1">Uncharacterized protein</fullName>
    </submittedName>
</protein>
<dbReference type="GeneID" id="65125526"/>
<evidence type="ECO:0000313" key="1">
    <source>
        <dbReference type="EMBL" id="QJD50774.1"/>
    </source>
</evidence>
<proteinExistence type="predicted"/>
<dbReference type="RefSeq" id="YP_010107425.1">
    <property type="nucleotide sequence ID" value="NC_055842.1"/>
</dbReference>
<dbReference type="EMBL" id="MT310865">
    <property type="protein sequence ID" value="QJD50774.1"/>
    <property type="molecule type" value="Genomic_DNA"/>
</dbReference>
<sequence length="59" mass="6642">MTNPEPININELKRLLIEVLGKVLDSVDVIGYPWSMSKDELKKSVTRQIENAILDGDDS</sequence>
<keyword evidence="2" id="KW-1185">Reference proteome</keyword>
<dbReference type="KEGG" id="vg:65125526"/>